<sequence>MGKLQSKLRRRSDLYRAREGAESTPVAQVVQYEPAHSDAVNCVTSLTSDLCVSGGSDQVVVVYDWRAGKVCRCFHGHSKEITKLGCFAGSTWIFSASRDKSVLMWDFTGGPNPVQSFCGHELVVNGVAVSPDGSKLCTGSRDNSMCLWDVESGKCLHRNTISRNLVTHLCWVPGGTSIVQTSEDKTIRVWDSRTWQVTNTFPAKQYIQTHCDVSVNRYHLLSSSNGFGGHGCEATLWDLRQPGCKVVEYRGHVQTTACCVFLPPSIGSPALVASSSHDSSVKIWDQNTAACLFTLSLDGSGPLASLAPCDSSTLLCASYHSGHTASHDGRGSVWRELEVQTSRLAAASLTHQISAHLTLTVLPGPGMERSPPAVDGAGVPTEPVPGDADVSVAHGSNDPPELECAVCFSQFNNIFNTPKMLQCGHTFCLECLARINIKSSQPESLQCPLCRAYTPLPSLGLPKLTTDAAVLSCLPEAMQHVYSIRFNRNRGRLQVKRIPSSTPASPGNQRRSLDLGAPVSTGEQDSRRGICPFFSRLLRIPMCRAFSMIACMLIMVSLTIGISILLTYRH</sequence>
<keyword evidence="12" id="KW-1185">Reference proteome</keyword>
<name>A0A9D3NA52_9TELE</name>
<evidence type="ECO:0000313" key="12">
    <source>
        <dbReference type="Proteomes" id="UP000824219"/>
    </source>
</evidence>
<keyword evidence="9" id="KW-0812">Transmembrane</keyword>
<feature type="region of interest" description="Disordered" evidence="8">
    <location>
        <begin position="495"/>
        <end position="525"/>
    </location>
</feature>
<dbReference type="InterPro" id="IPR019775">
    <property type="entry name" value="WD40_repeat_CS"/>
</dbReference>
<dbReference type="InterPro" id="IPR020472">
    <property type="entry name" value="WD40_PAC1"/>
</dbReference>
<dbReference type="PRINTS" id="PR00320">
    <property type="entry name" value="GPROTEINBRPT"/>
</dbReference>
<dbReference type="InterPro" id="IPR036322">
    <property type="entry name" value="WD40_repeat_dom_sf"/>
</dbReference>
<dbReference type="InterPro" id="IPR001680">
    <property type="entry name" value="WD40_rpt"/>
</dbReference>
<reference evidence="11 12" key="1">
    <citation type="submission" date="2021-06" db="EMBL/GenBank/DDBJ databases">
        <title>Chromosome-level genome assembly of the red-tail catfish (Hemibagrus wyckioides).</title>
        <authorList>
            <person name="Shao F."/>
        </authorList>
    </citation>
    <scope>NUCLEOTIDE SEQUENCE [LARGE SCALE GENOMIC DNA]</scope>
    <source>
        <strain evidence="11">EC202008001</strain>
        <tissue evidence="11">Blood</tissue>
    </source>
</reference>
<organism evidence="11 12">
    <name type="scientific">Hemibagrus wyckioides</name>
    <dbReference type="NCBI Taxonomy" id="337641"/>
    <lineage>
        <taxon>Eukaryota</taxon>
        <taxon>Metazoa</taxon>
        <taxon>Chordata</taxon>
        <taxon>Craniata</taxon>
        <taxon>Vertebrata</taxon>
        <taxon>Euteleostomi</taxon>
        <taxon>Actinopterygii</taxon>
        <taxon>Neopterygii</taxon>
        <taxon>Teleostei</taxon>
        <taxon>Ostariophysi</taxon>
        <taxon>Siluriformes</taxon>
        <taxon>Bagridae</taxon>
        <taxon>Hemibagrus</taxon>
    </lineage>
</organism>
<dbReference type="SUPFAM" id="SSF57850">
    <property type="entry name" value="RING/U-box"/>
    <property type="match status" value="1"/>
</dbReference>
<dbReference type="SUPFAM" id="SSF50978">
    <property type="entry name" value="WD40 repeat-like"/>
    <property type="match status" value="1"/>
</dbReference>
<dbReference type="SMART" id="SM00184">
    <property type="entry name" value="RING"/>
    <property type="match status" value="1"/>
</dbReference>
<feature type="repeat" description="WD" evidence="7">
    <location>
        <begin position="249"/>
        <end position="294"/>
    </location>
</feature>
<protein>
    <recommendedName>
        <fullName evidence="10">RING-type domain-containing protein</fullName>
    </recommendedName>
</protein>
<evidence type="ECO:0000256" key="7">
    <source>
        <dbReference type="PROSITE-ProRule" id="PRU00221"/>
    </source>
</evidence>
<keyword evidence="1 7" id="KW-0853">WD repeat</keyword>
<dbReference type="InterPro" id="IPR013083">
    <property type="entry name" value="Znf_RING/FYVE/PHD"/>
</dbReference>
<proteinExistence type="predicted"/>
<keyword evidence="2" id="KW-0479">Metal-binding</keyword>
<dbReference type="InterPro" id="IPR015943">
    <property type="entry name" value="WD40/YVTN_repeat-like_dom_sf"/>
</dbReference>
<feature type="repeat" description="WD" evidence="7">
    <location>
        <begin position="117"/>
        <end position="158"/>
    </location>
</feature>
<keyword evidence="3" id="KW-0677">Repeat</keyword>
<dbReference type="PROSITE" id="PS00678">
    <property type="entry name" value="WD_REPEATS_1"/>
    <property type="match status" value="1"/>
</dbReference>
<gene>
    <name evidence="11" type="ORF">KOW79_018439</name>
</gene>
<dbReference type="Pfam" id="PF00400">
    <property type="entry name" value="WD40"/>
    <property type="match status" value="5"/>
</dbReference>
<evidence type="ECO:0000256" key="6">
    <source>
        <dbReference type="PROSITE-ProRule" id="PRU00175"/>
    </source>
</evidence>
<evidence type="ECO:0000256" key="8">
    <source>
        <dbReference type="SAM" id="MobiDB-lite"/>
    </source>
</evidence>
<comment type="caution">
    <text evidence="11">The sequence shown here is derived from an EMBL/GenBank/DDBJ whole genome shotgun (WGS) entry which is preliminary data.</text>
</comment>
<feature type="repeat" description="WD" evidence="7">
    <location>
        <begin position="166"/>
        <end position="200"/>
    </location>
</feature>
<dbReference type="InterPro" id="IPR027370">
    <property type="entry name" value="Znf-RING_euk"/>
</dbReference>
<dbReference type="InterPro" id="IPR001841">
    <property type="entry name" value="Znf_RING"/>
</dbReference>
<dbReference type="PROSITE" id="PS50082">
    <property type="entry name" value="WD_REPEATS_2"/>
    <property type="match status" value="4"/>
</dbReference>
<dbReference type="PROSITE" id="PS50089">
    <property type="entry name" value="ZF_RING_2"/>
    <property type="match status" value="1"/>
</dbReference>
<dbReference type="InterPro" id="IPR040066">
    <property type="entry name" value="WDR31"/>
</dbReference>
<keyword evidence="9" id="KW-1133">Transmembrane helix</keyword>
<dbReference type="CDD" id="cd00200">
    <property type="entry name" value="WD40"/>
    <property type="match status" value="1"/>
</dbReference>
<dbReference type="Gene3D" id="2.130.10.10">
    <property type="entry name" value="YVTN repeat-like/Quinoprotein amine dehydrogenase"/>
    <property type="match status" value="2"/>
</dbReference>
<evidence type="ECO:0000256" key="2">
    <source>
        <dbReference type="ARBA" id="ARBA00022723"/>
    </source>
</evidence>
<evidence type="ECO:0000313" key="11">
    <source>
        <dbReference type="EMBL" id="KAG7318684.1"/>
    </source>
</evidence>
<dbReference type="AlphaFoldDB" id="A0A9D3NA52"/>
<evidence type="ECO:0000256" key="1">
    <source>
        <dbReference type="ARBA" id="ARBA00022574"/>
    </source>
</evidence>
<dbReference type="Proteomes" id="UP000824219">
    <property type="component" value="Linkage Group LG22"/>
</dbReference>
<feature type="repeat" description="WD" evidence="7">
    <location>
        <begin position="74"/>
        <end position="106"/>
    </location>
</feature>
<dbReference type="Gene3D" id="3.30.40.10">
    <property type="entry name" value="Zinc/RING finger domain, C3HC4 (zinc finger)"/>
    <property type="match status" value="1"/>
</dbReference>
<keyword evidence="5" id="KW-0862">Zinc</keyword>
<feature type="domain" description="RING-type" evidence="10">
    <location>
        <begin position="404"/>
        <end position="451"/>
    </location>
</feature>
<keyword evidence="4 6" id="KW-0863">Zinc-finger</keyword>
<dbReference type="EMBL" id="JAHKSW010000022">
    <property type="protein sequence ID" value="KAG7318684.1"/>
    <property type="molecule type" value="Genomic_DNA"/>
</dbReference>
<dbReference type="PANTHER" id="PTHR19869:SF1">
    <property type="entry name" value="WD REPEAT-CONTAINING PROTEIN 31"/>
    <property type="match status" value="1"/>
</dbReference>
<keyword evidence="9" id="KW-0472">Membrane</keyword>
<feature type="compositionally biased region" description="Polar residues" evidence="8">
    <location>
        <begin position="499"/>
        <end position="510"/>
    </location>
</feature>
<evidence type="ECO:0000259" key="10">
    <source>
        <dbReference type="PROSITE" id="PS50089"/>
    </source>
</evidence>
<evidence type="ECO:0000256" key="3">
    <source>
        <dbReference type="ARBA" id="ARBA00022737"/>
    </source>
</evidence>
<dbReference type="InterPro" id="IPR017907">
    <property type="entry name" value="Znf_RING_CS"/>
</dbReference>
<evidence type="ECO:0000256" key="9">
    <source>
        <dbReference type="SAM" id="Phobius"/>
    </source>
</evidence>
<feature type="transmembrane region" description="Helical" evidence="9">
    <location>
        <begin position="545"/>
        <end position="568"/>
    </location>
</feature>
<dbReference type="OrthoDB" id="6262491at2759"/>
<dbReference type="SMART" id="SM00320">
    <property type="entry name" value="WD40"/>
    <property type="match status" value="7"/>
</dbReference>
<dbReference type="PANTHER" id="PTHR19869">
    <property type="entry name" value="SPERMATID WD-REPEAT PROTEIN"/>
    <property type="match status" value="1"/>
</dbReference>
<dbReference type="PROSITE" id="PS00518">
    <property type="entry name" value="ZF_RING_1"/>
    <property type="match status" value="1"/>
</dbReference>
<dbReference type="Pfam" id="PF13445">
    <property type="entry name" value="zf-RING_UBOX"/>
    <property type="match status" value="1"/>
</dbReference>
<evidence type="ECO:0000256" key="5">
    <source>
        <dbReference type="ARBA" id="ARBA00022833"/>
    </source>
</evidence>
<dbReference type="PROSITE" id="PS50294">
    <property type="entry name" value="WD_REPEATS_REGION"/>
    <property type="match status" value="1"/>
</dbReference>
<accession>A0A9D3NA52</accession>
<evidence type="ECO:0000256" key="4">
    <source>
        <dbReference type="ARBA" id="ARBA00022771"/>
    </source>
</evidence>
<dbReference type="GO" id="GO:0008270">
    <property type="term" value="F:zinc ion binding"/>
    <property type="evidence" value="ECO:0007669"/>
    <property type="project" value="UniProtKB-KW"/>
</dbReference>